<reference evidence="1" key="1">
    <citation type="submission" date="2014-11" db="EMBL/GenBank/DDBJ databases">
        <authorList>
            <person name="Amaro Gonzalez C."/>
        </authorList>
    </citation>
    <scope>NUCLEOTIDE SEQUENCE</scope>
</reference>
<dbReference type="AlphaFoldDB" id="A0A0E9VZT1"/>
<dbReference type="EMBL" id="GBXM01024960">
    <property type="protein sequence ID" value="JAH83617.1"/>
    <property type="molecule type" value="Transcribed_RNA"/>
</dbReference>
<protein>
    <submittedName>
        <fullName evidence="1">Uncharacterized protein</fullName>
    </submittedName>
</protein>
<evidence type="ECO:0000313" key="1">
    <source>
        <dbReference type="EMBL" id="JAH83617.1"/>
    </source>
</evidence>
<organism evidence="1">
    <name type="scientific">Anguilla anguilla</name>
    <name type="common">European freshwater eel</name>
    <name type="synonym">Muraena anguilla</name>
    <dbReference type="NCBI Taxonomy" id="7936"/>
    <lineage>
        <taxon>Eukaryota</taxon>
        <taxon>Metazoa</taxon>
        <taxon>Chordata</taxon>
        <taxon>Craniata</taxon>
        <taxon>Vertebrata</taxon>
        <taxon>Euteleostomi</taxon>
        <taxon>Actinopterygii</taxon>
        <taxon>Neopterygii</taxon>
        <taxon>Teleostei</taxon>
        <taxon>Anguilliformes</taxon>
        <taxon>Anguillidae</taxon>
        <taxon>Anguilla</taxon>
    </lineage>
</organism>
<proteinExistence type="predicted"/>
<sequence length="32" mass="3628">MNCHKHCKDKVGLECKKRFSVSGGYLSLHPQP</sequence>
<name>A0A0E9VZT1_ANGAN</name>
<accession>A0A0E9VZT1</accession>
<reference evidence="1" key="2">
    <citation type="journal article" date="2015" name="Fish Shellfish Immunol.">
        <title>Early steps in the European eel (Anguilla anguilla)-Vibrio vulnificus interaction in the gills: Role of the RtxA13 toxin.</title>
        <authorList>
            <person name="Callol A."/>
            <person name="Pajuelo D."/>
            <person name="Ebbesson L."/>
            <person name="Teles M."/>
            <person name="MacKenzie S."/>
            <person name="Amaro C."/>
        </authorList>
    </citation>
    <scope>NUCLEOTIDE SEQUENCE</scope>
</reference>